<feature type="DNA-binding region" description="H-T-H motif" evidence="2">
    <location>
        <begin position="32"/>
        <end position="51"/>
    </location>
</feature>
<evidence type="ECO:0000256" key="2">
    <source>
        <dbReference type="PROSITE-ProRule" id="PRU00335"/>
    </source>
</evidence>
<dbReference type="PANTHER" id="PTHR43479:SF11">
    <property type="entry name" value="ACREF_ENVCD OPERON REPRESSOR-RELATED"/>
    <property type="match status" value="1"/>
</dbReference>
<reference evidence="4 7" key="2">
    <citation type="journal article" date="2024" name="Int. J. Syst. Evol. Microbiol.">
        <title>Lacrimispora brassicae sp. nov. isolated from fermented cabbage, and proposal of Clostridium indicum Gundawar et al. 2019 and Clostridium methoxybenzovorans Mechichi et al. 1999 as heterotypic synonyms of Lacrimispora amygdalina (Parshina et al. 2003) Haas and Blanchard 2020 and Lacrimispora indolis (McClung and McCoy 1957) Haas and Blanchard 2020, respectively.</title>
        <authorList>
            <person name="Kobayashi H."/>
            <person name="Tanizawa Y."/>
            <person name="Sakamoto M."/>
            <person name="Ohkuma M."/>
            <person name="Tohno M."/>
        </authorList>
    </citation>
    <scope>NUCLEOTIDE SEQUENCE [LARGE SCALE GENOMIC DNA]</scope>
    <source>
        <strain evidence="4 7">DSM 12857</strain>
    </source>
</reference>
<proteinExistence type="predicted"/>
<dbReference type="PANTHER" id="PTHR43479">
    <property type="entry name" value="ACREF/ENVCD OPERON REPRESSOR-RELATED"/>
    <property type="match status" value="1"/>
</dbReference>
<accession>A0A3E2N8U3</accession>
<dbReference type="OrthoDB" id="9780824at2"/>
<evidence type="ECO:0000313" key="6">
    <source>
        <dbReference type="Proteomes" id="UP000260680"/>
    </source>
</evidence>
<dbReference type="RefSeq" id="WP_117418440.1">
    <property type="nucleotide sequence ID" value="NZ_BRPJ01000025.1"/>
</dbReference>
<name>A0A3E2N8U3_9FIRM</name>
<evidence type="ECO:0000256" key="1">
    <source>
        <dbReference type="ARBA" id="ARBA00023125"/>
    </source>
</evidence>
<dbReference type="AlphaFoldDB" id="A0A3E2N8U3"/>
<dbReference type="EMBL" id="QOHO01000062">
    <property type="protein sequence ID" value="RFZ77428.1"/>
    <property type="molecule type" value="Genomic_DNA"/>
</dbReference>
<dbReference type="Gene3D" id="1.10.357.10">
    <property type="entry name" value="Tetracycline Repressor, domain 2"/>
    <property type="match status" value="1"/>
</dbReference>
<keyword evidence="1 2" id="KW-0238">DNA-binding</keyword>
<dbReference type="EMBL" id="BRPJ01000025">
    <property type="protein sequence ID" value="GLB29398.1"/>
    <property type="molecule type" value="Genomic_DNA"/>
</dbReference>
<evidence type="ECO:0000259" key="3">
    <source>
        <dbReference type="PROSITE" id="PS50977"/>
    </source>
</evidence>
<evidence type="ECO:0000313" key="5">
    <source>
        <dbReference type="EMBL" id="RFZ77428.1"/>
    </source>
</evidence>
<reference evidence="5 6" key="1">
    <citation type="submission" date="2018-07" db="EMBL/GenBank/DDBJ databases">
        <title>New species, Clostridium PI-S10-A1B.</title>
        <authorList>
            <person name="Krishna G."/>
            <person name="Summeta K."/>
            <person name="Shikha S."/>
            <person name="Prabhu P.B."/>
            <person name="Suresh K."/>
        </authorList>
    </citation>
    <scope>NUCLEOTIDE SEQUENCE [LARGE SCALE GENOMIC DNA]</scope>
    <source>
        <strain evidence="5 6">PI-S10-A1B</strain>
    </source>
</reference>
<comment type="caution">
    <text evidence="5">The sequence shown here is derived from an EMBL/GenBank/DDBJ whole genome shotgun (WGS) entry which is preliminary data.</text>
</comment>
<dbReference type="InterPro" id="IPR036271">
    <property type="entry name" value="Tet_transcr_reg_TetR-rel_C_sf"/>
</dbReference>
<dbReference type="InterPro" id="IPR001647">
    <property type="entry name" value="HTH_TetR"/>
</dbReference>
<dbReference type="InterPro" id="IPR009057">
    <property type="entry name" value="Homeodomain-like_sf"/>
</dbReference>
<dbReference type="Proteomes" id="UP001419084">
    <property type="component" value="Unassembled WGS sequence"/>
</dbReference>
<dbReference type="SUPFAM" id="SSF46689">
    <property type="entry name" value="Homeodomain-like"/>
    <property type="match status" value="1"/>
</dbReference>
<protein>
    <submittedName>
        <fullName evidence="4">TetR family transcriptional regulator</fullName>
    </submittedName>
    <submittedName>
        <fullName evidence="5">TetR/AcrR family transcriptional regulator</fullName>
    </submittedName>
</protein>
<dbReference type="PRINTS" id="PR00455">
    <property type="entry name" value="HTHTETR"/>
</dbReference>
<evidence type="ECO:0000313" key="7">
    <source>
        <dbReference type="Proteomes" id="UP001419084"/>
    </source>
</evidence>
<dbReference type="GO" id="GO:0003677">
    <property type="term" value="F:DNA binding"/>
    <property type="evidence" value="ECO:0007669"/>
    <property type="project" value="UniProtKB-UniRule"/>
</dbReference>
<dbReference type="InterPro" id="IPR050624">
    <property type="entry name" value="HTH-type_Tx_Regulator"/>
</dbReference>
<sequence>MKSKRQIQKETTRQKIMDTACRIYAKEGFSASTARIAKEAGVSHGTVFAHFQSLNDLLECIIGEFQISLAAEFHDMAESSISVSDFLDTHLKILMEHEDFYLRLITERSLLPEEVQYVYADNQSAIAHHFNLMMSREMKNGTIKEIPVHMLFNTWLGMIHYYLWNKDFFSPEEPVLARYAGELKHTFLSLIRK</sequence>
<evidence type="ECO:0000313" key="4">
    <source>
        <dbReference type="EMBL" id="GLB29398.1"/>
    </source>
</evidence>
<gene>
    <name evidence="5" type="ORF">DS742_18430</name>
    <name evidence="4" type="ORF">LAD12857_13210</name>
</gene>
<dbReference type="Pfam" id="PF00440">
    <property type="entry name" value="TetR_N"/>
    <property type="match status" value="1"/>
</dbReference>
<organism evidence="5 6">
    <name type="scientific">Lacrimispora amygdalina</name>
    <dbReference type="NCBI Taxonomy" id="253257"/>
    <lineage>
        <taxon>Bacteria</taxon>
        <taxon>Bacillati</taxon>
        <taxon>Bacillota</taxon>
        <taxon>Clostridia</taxon>
        <taxon>Lachnospirales</taxon>
        <taxon>Lachnospiraceae</taxon>
        <taxon>Lacrimispora</taxon>
    </lineage>
</organism>
<dbReference type="SUPFAM" id="SSF48498">
    <property type="entry name" value="Tetracyclin repressor-like, C-terminal domain"/>
    <property type="match status" value="1"/>
</dbReference>
<keyword evidence="7" id="KW-1185">Reference proteome</keyword>
<dbReference type="PROSITE" id="PS50977">
    <property type="entry name" value="HTH_TETR_2"/>
    <property type="match status" value="1"/>
</dbReference>
<dbReference type="Proteomes" id="UP000260680">
    <property type="component" value="Unassembled WGS sequence"/>
</dbReference>
<feature type="domain" description="HTH tetR-type" evidence="3">
    <location>
        <begin position="10"/>
        <end position="69"/>
    </location>
</feature>